<feature type="transmembrane region" description="Helical" evidence="2">
    <location>
        <begin position="87"/>
        <end position="110"/>
    </location>
</feature>
<keyword evidence="4" id="KW-1185">Reference proteome</keyword>
<keyword evidence="2" id="KW-0812">Transmembrane</keyword>
<feature type="transmembrane region" description="Helical" evidence="2">
    <location>
        <begin position="269"/>
        <end position="292"/>
    </location>
</feature>
<organism evidence="3 4">
    <name type="scientific">Mytilus coruscus</name>
    <name type="common">Sea mussel</name>
    <dbReference type="NCBI Taxonomy" id="42192"/>
    <lineage>
        <taxon>Eukaryota</taxon>
        <taxon>Metazoa</taxon>
        <taxon>Spiralia</taxon>
        <taxon>Lophotrochozoa</taxon>
        <taxon>Mollusca</taxon>
        <taxon>Bivalvia</taxon>
        <taxon>Autobranchia</taxon>
        <taxon>Pteriomorphia</taxon>
        <taxon>Mytilida</taxon>
        <taxon>Mytiloidea</taxon>
        <taxon>Mytilidae</taxon>
        <taxon>Mytilinae</taxon>
        <taxon>Mytilus</taxon>
    </lineage>
</organism>
<evidence type="ECO:0000256" key="1">
    <source>
        <dbReference type="SAM" id="MobiDB-lite"/>
    </source>
</evidence>
<name>A0A6J8D744_MYTCO</name>
<accession>A0A6J8D744</accession>
<feature type="region of interest" description="Disordered" evidence="1">
    <location>
        <begin position="29"/>
        <end position="48"/>
    </location>
</feature>
<reference evidence="3 4" key="1">
    <citation type="submission" date="2020-06" db="EMBL/GenBank/DDBJ databases">
        <authorList>
            <person name="Li R."/>
            <person name="Bekaert M."/>
        </authorList>
    </citation>
    <scope>NUCLEOTIDE SEQUENCE [LARGE SCALE GENOMIC DNA]</scope>
    <source>
        <strain evidence="4">wild</strain>
    </source>
</reference>
<protein>
    <submittedName>
        <fullName evidence="3">Uncharacterized protein</fullName>
    </submittedName>
</protein>
<dbReference type="Proteomes" id="UP000507470">
    <property type="component" value="Unassembled WGS sequence"/>
</dbReference>
<dbReference type="EMBL" id="CACVKT020006969">
    <property type="protein sequence ID" value="CAC5404518.1"/>
    <property type="molecule type" value="Genomic_DNA"/>
</dbReference>
<gene>
    <name evidence="3" type="ORF">MCOR_38297</name>
</gene>
<dbReference type="OrthoDB" id="10557728at2759"/>
<keyword evidence="2" id="KW-1133">Transmembrane helix</keyword>
<dbReference type="AlphaFoldDB" id="A0A6J8D744"/>
<sequence length="405" mass="45521">MKQGFFDKVILFVLFNNIEGRTSLTLPSTKRPTGSWTTTTTHRPTRGVSTTTQRYFTYRPFTAYPKHTTYDYDDQYFPKTSEPSKNVVVSIFAAFGAVIVLVVIITFIVMKHSRKRDQQRRDALFIAANEQINRNSGQLRGNPVYIVGERETETSVNWTHNNVNNSLANNQNIAQGFMQNVQPPPYSECIASDQSNKQLSAPADSAYRPPNYAITPPPLGSFKITSTHHSTTQTSFTARPFTDYSMRTTYGDHGNTDQYLSKSSEPKNVTISVVVAYAVVIVVVVCILARVIRKARKRGQQRRNGLFIEANVQISRNYEQLRGNPVYIAGERETETAIHWTHVYLNDSLAYNENIADVVMENEQPPPYSECAASGQSKKLLSVSSDFAYHPPNYSINPPPGHSTS</sequence>
<keyword evidence="2" id="KW-0472">Membrane</keyword>
<evidence type="ECO:0000313" key="4">
    <source>
        <dbReference type="Proteomes" id="UP000507470"/>
    </source>
</evidence>
<evidence type="ECO:0000256" key="2">
    <source>
        <dbReference type="SAM" id="Phobius"/>
    </source>
</evidence>
<proteinExistence type="predicted"/>
<evidence type="ECO:0000313" key="3">
    <source>
        <dbReference type="EMBL" id="CAC5404518.1"/>
    </source>
</evidence>